<accession>A0A9X0CZI1</accession>
<keyword evidence="5" id="KW-0067">ATP-binding</keyword>
<proteinExistence type="predicted"/>
<feature type="region of interest" description="Disordered" evidence="6">
    <location>
        <begin position="130"/>
        <end position="215"/>
    </location>
</feature>
<dbReference type="GO" id="GO:0005634">
    <property type="term" value="C:nucleus"/>
    <property type="evidence" value="ECO:0007669"/>
    <property type="project" value="TreeGrafter"/>
</dbReference>
<feature type="compositionally biased region" description="Acidic residues" evidence="6">
    <location>
        <begin position="180"/>
        <end position="194"/>
    </location>
</feature>
<evidence type="ECO:0000256" key="5">
    <source>
        <dbReference type="ARBA" id="ARBA00022840"/>
    </source>
</evidence>
<feature type="compositionally biased region" description="Basic and acidic residues" evidence="6">
    <location>
        <begin position="202"/>
        <end position="213"/>
    </location>
</feature>
<keyword evidence="4" id="KW-0418">Kinase</keyword>
<evidence type="ECO:0000313" key="8">
    <source>
        <dbReference type="Proteomes" id="UP001163046"/>
    </source>
</evidence>
<evidence type="ECO:0000256" key="1">
    <source>
        <dbReference type="ARBA" id="ARBA00022527"/>
    </source>
</evidence>
<dbReference type="EMBL" id="MU826354">
    <property type="protein sequence ID" value="KAJ7380143.1"/>
    <property type="molecule type" value="Genomic_DNA"/>
</dbReference>
<keyword evidence="3" id="KW-0547">Nucleotide-binding</keyword>
<sequence length="348" mass="39036">MPFSGDDDHQTLVKVAKADWDFDDECFDDLSHDAMEFIEGLLVKEPRNLSMLFWRYVVCLYLLCLPQNEGAAMDPKTIKVGVMSARKINTMKWDRKTSSPLDPSSLTLPNRSLWGNAQFLFRFGHENNQSLAGKSRQGHGEGAPKRKKVDGNDENSTHSKKEESDGNDENSTDSKKEESDRDDENSASDDDLDNNTDVSNTRSEETENERRASECAGNVMDRESCSYQRPRANTVCGATSREWKTSPTENTICGATTSRVRKISQISINVGNASKNDFKPVSFTFNKEDIQRNGRRVSDSATIQNAQFKTDDLKQGSARDPGKNSNRCVAFNKAFRSSSRTAILSRRN</sequence>
<evidence type="ECO:0000256" key="4">
    <source>
        <dbReference type="ARBA" id="ARBA00022777"/>
    </source>
</evidence>
<evidence type="ECO:0000256" key="2">
    <source>
        <dbReference type="ARBA" id="ARBA00022679"/>
    </source>
</evidence>
<protein>
    <submittedName>
        <fullName evidence="7">Uncharacterized protein</fullName>
    </submittedName>
</protein>
<dbReference type="GO" id="GO:0004674">
    <property type="term" value="F:protein serine/threonine kinase activity"/>
    <property type="evidence" value="ECO:0007669"/>
    <property type="project" value="UniProtKB-KW"/>
</dbReference>
<organism evidence="7 8">
    <name type="scientific">Desmophyllum pertusum</name>
    <dbReference type="NCBI Taxonomy" id="174260"/>
    <lineage>
        <taxon>Eukaryota</taxon>
        <taxon>Metazoa</taxon>
        <taxon>Cnidaria</taxon>
        <taxon>Anthozoa</taxon>
        <taxon>Hexacorallia</taxon>
        <taxon>Scleractinia</taxon>
        <taxon>Caryophylliina</taxon>
        <taxon>Caryophylliidae</taxon>
        <taxon>Desmophyllum</taxon>
    </lineage>
</organism>
<dbReference type="PANTHER" id="PTHR24342">
    <property type="entry name" value="SERINE/THREONINE-PROTEIN KINASE 17"/>
    <property type="match status" value="1"/>
</dbReference>
<reference evidence="7" key="1">
    <citation type="submission" date="2023-01" db="EMBL/GenBank/DDBJ databases">
        <title>Genome assembly of the deep-sea coral Lophelia pertusa.</title>
        <authorList>
            <person name="Herrera S."/>
            <person name="Cordes E."/>
        </authorList>
    </citation>
    <scope>NUCLEOTIDE SEQUENCE</scope>
    <source>
        <strain evidence="7">USNM1676648</strain>
        <tissue evidence="7">Polyp</tissue>
    </source>
</reference>
<dbReference type="AlphaFoldDB" id="A0A9X0CZI1"/>
<evidence type="ECO:0000313" key="7">
    <source>
        <dbReference type="EMBL" id="KAJ7380143.1"/>
    </source>
</evidence>
<dbReference type="Proteomes" id="UP001163046">
    <property type="component" value="Unassembled WGS sequence"/>
</dbReference>
<dbReference type="GO" id="GO:0043065">
    <property type="term" value="P:positive regulation of apoptotic process"/>
    <property type="evidence" value="ECO:0007669"/>
    <property type="project" value="TreeGrafter"/>
</dbReference>
<dbReference type="GO" id="GO:0035556">
    <property type="term" value="P:intracellular signal transduction"/>
    <property type="evidence" value="ECO:0007669"/>
    <property type="project" value="TreeGrafter"/>
</dbReference>
<keyword evidence="2" id="KW-0808">Transferase</keyword>
<name>A0A9X0CZI1_9CNID</name>
<dbReference type="PANTHER" id="PTHR24342:SF14">
    <property type="entry name" value="DEATH-ASSOCIATED PROTEIN KINASE DAPK-1"/>
    <property type="match status" value="1"/>
</dbReference>
<dbReference type="GO" id="GO:0005524">
    <property type="term" value="F:ATP binding"/>
    <property type="evidence" value="ECO:0007669"/>
    <property type="project" value="UniProtKB-KW"/>
</dbReference>
<keyword evidence="1" id="KW-0723">Serine/threonine-protein kinase</keyword>
<keyword evidence="8" id="KW-1185">Reference proteome</keyword>
<evidence type="ECO:0000256" key="3">
    <source>
        <dbReference type="ARBA" id="ARBA00022741"/>
    </source>
</evidence>
<comment type="caution">
    <text evidence="7">The sequence shown here is derived from an EMBL/GenBank/DDBJ whole genome shotgun (WGS) entry which is preliminary data.</text>
</comment>
<evidence type="ECO:0000256" key="6">
    <source>
        <dbReference type="SAM" id="MobiDB-lite"/>
    </source>
</evidence>
<gene>
    <name evidence="7" type="ORF">OS493_010854</name>
</gene>
<feature type="compositionally biased region" description="Basic and acidic residues" evidence="6">
    <location>
        <begin position="138"/>
        <end position="164"/>
    </location>
</feature>
<dbReference type="Gene3D" id="1.10.510.10">
    <property type="entry name" value="Transferase(Phosphotransferase) domain 1"/>
    <property type="match status" value="1"/>
</dbReference>